<evidence type="ECO:0000313" key="2">
    <source>
        <dbReference type="Proteomes" id="UP000789342"/>
    </source>
</evidence>
<keyword evidence="2" id="KW-1185">Reference proteome</keyword>
<comment type="caution">
    <text evidence="1">The sequence shown here is derived from an EMBL/GenBank/DDBJ whole genome shotgun (WGS) entry which is preliminary data.</text>
</comment>
<organism evidence="1 2">
    <name type="scientific">Acaulospora morrowiae</name>
    <dbReference type="NCBI Taxonomy" id="94023"/>
    <lineage>
        <taxon>Eukaryota</taxon>
        <taxon>Fungi</taxon>
        <taxon>Fungi incertae sedis</taxon>
        <taxon>Mucoromycota</taxon>
        <taxon>Glomeromycotina</taxon>
        <taxon>Glomeromycetes</taxon>
        <taxon>Diversisporales</taxon>
        <taxon>Acaulosporaceae</taxon>
        <taxon>Acaulospora</taxon>
    </lineage>
</organism>
<evidence type="ECO:0000313" key="1">
    <source>
        <dbReference type="EMBL" id="CAG8657983.1"/>
    </source>
</evidence>
<dbReference type="EMBL" id="CAJVPV010011114">
    <property type="protein sequence ID" value="CAG8657983.1"/>
    <property type="molecule type" value="Genomic_DNA"/>
</dbReference>
<accession>A0A9N9H4J9</accession>
<name>A0A9N9H4J9_9GLOM</name>
<protein>
    <submittedName>
        <fullName evidence="1">1227_t:CDS:1</fullName>
    </submittedName>
</protein>
<reference evidence="1" key="1">
    <citation type="submission" date="2021-06" db="EMBL/GenBank/DDBJ databases">
        <authorList>
            <person name="Kallberg Y."/>
            <person name="Tangrot J."/>
            <person name="Rosling A."/>
        </authorList>
    </citation>
    <scope>NUCLEOTIDE SEQUENCE</scope>
    <source>
        <strain evidence="1">CL551</strain>
    </source>
</reference>
<dbReference type="AlphaFoldDB" id="A0A9N9H4J9"/>
<dbReference type="Proteomes" id="UP000789342">
    <property type="component" value="Unassembled WGS sequence"/>
</dbReference>
<gene>
    <name evidence="1" type="ORF">AMORRO_LOCUS10276</name>
</gene>
<sequence>MLNDHLDEFLVDPNTTWLTFHENENLPTNIYKDNTLPSNKIQLLLQIYPWNKLIKLDQLPMDKKIGNTCLNMTKKWTKALFRLSYHFLAVIHPIYVTI</sequence>
<proteinExistence type="predicted"/>